<dbReference type="KEGG" id="ahel:Q31a_11520"/>
<dbReference type="OrthoDB" id="272082at2"/>
<proteinExistence type="predicted"/>
<dbReference type="RefSeq" id="WP_145075055.1">
    <property type="nucleotide sequence ID" value="NZ_CP036298.1"/>
</dbReference>
<name>A0A518G2R6_9BACT</name>
<dbReference type="AlphaFoldDB" id="A0A518G2R6"/>
<keyword evidence="2" id="KW-1185">Reference proteome</keyword>
<dbReference type="Proteomes" id="UP000318017">
    <property type="component" value="Chromosome"/>
</dbReference>
<organism evidence="1 2">
    <name type="scientific">Aureliella helgolandensis</name>
    <dbReference type="NCBI Taxonomy" id="2527968"/>
    <lineage>
        <taxon>Bacteria</taxon>
        <taxon>Pseudomonadati</taxon>
        <taxon>Planctomycetota</taxon>
        <taxon>Planctomycetia</taxon>
        <taxon>Pirellulales</taxon>
        <taxon>Pirellulaceae</taxon>
        <taxon>Aureliella</taxon>
    </lineage>
</organism>
<evidence type="ECO:0000313" key="1">
    <source>
        <dbReference type="EMBL" id="QDV22860.1"/>
    </source>
</evidence>
<gene>
    <name evidence="1" type="ORF">Q31a_11520</name>
</gene>
<dbReference type="EMBL" id="CP036298">
    <property type="protein sequence ID" value="QDV22860.1"/>
    <property type="molecule type" value="Genomic_DNA"/>
</dbReference>
<protein>
    <submittedName>
        <fullName evidence="1">Uncharacterized protein</fullName>
    </submittedName>
</protein>
<evidence type="ECO:0000313" key="2">
    <source>
        <dbReference type="Proteomes" id="UP000318017"/>
    </source>
</evidence>
<sequence length="147" mass="17643">MSTDLLLPLLRGIVFPLLVSTSGHAPYSRGELRERVDLIELNHRYDDLGRHAYDQVIFYEWSPDFCRFHVIAWCLIENDESRLPTQLAGSRDHVVRWYDRDEKIQREIRASLFRETWSKTDPERANKKLLDEKHRVSLMRLPQRIRR</sequence>
<reference evidence="1 2" key="1">
    <citation type="submission" date="2019-02" db="EMBL/GenBank/DDBJ databases">
        <title>Deep-cultivation of Planctomycetes and their phenomic and genomic characterization uncovers novel biology.</title>
        <authorList>
            <person name="Wiegand S."/>
            <person name="Jogler M."/>
            <person name="Boedeker C."/>
            <person name="Pinto D."/>
            <person name="Vollmers J."/>
            <person name="Rivas-Marin E."/>
            <person name="Kohn T."/>
            <person name="Peeters S.H."/>
            <person name="Heuer A."/>
            <person name="Rast P."/>
            <person name="Oberbeckmann S."/>
            <person name="Bunk B."/>
            <person name="Jeske O."/>
            <person name="Meyerdierks A."/>
            <person name="Storesund J.E."/>
            <person name="Kallscheuer N."/>
            <person name="Luecker S."/>
            <person name="Lage O.M."/>
            <person name="Pohl T."/>
            <person name="Merkel B.J."/>
            <person name="Hornburger P."/>
            <person name="Mueller R.-W."/>
            <person name="Bruemmer F."/>
            <person name="Labrenz M."/>
            <person name="Spormann A.M."/>
            <person name="Op den Camp H."/>
            <person name="Overmann J."/>
            <person name="Amann R."/>
            <person name="Jetten M.S.M."/>
            <person name="Mascher T."/>
            <person name="Medema M.H."/>
            <person name="Devos D.P."/>
            <person name="Kaster A.-K."/>
            <person name="Ovreas L."/>
            <person name="Rohde M."/>
            <person name="Galperin M.Y."/>
            <person name="Jogler C."/>
        </authorList>
    </citation>
    <scope>NUCLEOTIDE SEQUENCE [LARGE SCALE GENOMIC DNA]</scope>
    <source>
        <strain evidence="1 2">Q31a</strain>
    </source>
</reference>
<accession>A0A518G2R6</accession>